<keyword evidence="1" id="KW-1133">Transmembrane helix</keyword>
<gene>
    <name evidence="2" type="ORF">COU07_03310</name>
</gene>
<sequence>MKKITPSVIILVGIASLCFILTSIGLSYGIPQKYIGDEYVQVAIALKMLEEKAVTPNFPEIFYHQPLSAYISLFGIGGFLSIEMIFGIFKNLAELRTFYSINSTNLLIVVRLISVLLSTATIFLVYAIGKNLFSKKAGFIAAFFWATSFLSVYIHHSGRVWSYISFFIALSFLWSTKLLHNKSTKTYIKAGIGTVLSAAMLLPGILTIFPTLIAGWNGGKKKLFILGTVVFLGLVLIIAINPRGLGVVFHRFQIFLDSSATQIFTGGIHGNPLPKTPILNRVFDPFKTLFSYDPIYFILAFIGGYLLLKNDKKKFILLSSFPIAFYLFIGPLFAYGWVSRTLIPFMIYIVIFGAYAAVELIKKIKIENNKTLVGIIFLLALPSLTFSVLFDAKLLTKDTRTEAIDWVYKNLPENTKIITFSHTNEVINQNREILEMIEKFAPEKLDTRQRTLLASGDKSYPKPFYAAWDARTIGIDILPEDFFKKENFEYYIKTDWGGSIPNQESLEKTFLSKELIVWFSPFKSLADSYAPERFLNVHNMTNPLSALFSVNHPGPVVEIYKVKF</sequence>
<feature type="transmembrane region" description="Helical" evidence="1">
    <location>
        <begin position="108"/>
        <end position="128"/>
    </location>
</feature>
<feature type="transmembrane region" description="Helical" evidence="1">
    <location>
        <begin position="137"/>
        <end position="154"/>
    </location>
</feature>
<keyword evidence="1" id="KW-0812">Transmembrane</keyword>
<feature type="transmembrane region" description="Helical" evidence="1">
    <location>
        <begin position="67"/>
        <end position="88"/>
    </location>
</feature>
<evidence type="ECO:0000256" key="1">
    <source>
        <dbReference type="SAM" id="Phobius"/>
    </source>
</evidence>
<feature type="transmembrane region" description="Helical" evidence="1">
    <location>
        <begin position="160"/>
        <end position="179"/>
    </location>
</feature>
<name>A0A2H0UR48_9BACT</name>
<feature type="transmembrane region" description="Helical" evidence="1">
    <location>
        <begin position="289"/>
        <end position="308"/>
    </location>
</feature>
<organism evidence="2 3">
    <name type="scientific">Candidatus Harrisonbacteria bacterium CG10_big_fil_rev_8_21_14_0_10_40_38</name>
    <dbReference type="NCBI Taxonomy" id="1974583"/>
    <lineage>
        <taxon>Bacteria</taxon>
        <taxon>Candidatus Harrisoniibacteriota</taxon>
    </lineage>
</organism>
<comment type="caution">
    <text evidence="2">The sequence shown here is derived from an EMBL/GenBank/DDBJ whole genome shotgun (WGS) entry which is preliminary data.</text>
</comment>
<feature type="transmembrane region" description="Helical" evidence="1">
    <location>
        <begin position="372"/>
        <end position="390"/>
    </location>
</feature>
<evidence type="ECO:0000313" key="3">
    <source>
        <dbReference type="Proteomes" id="UP000231157"/>
    </source>
</evidence>
<feature type="transmembrane region" description="Helical" evidence="1">
    <location>
        <begin position="222"/>
        <end position="240"/>
    </location>
</feature>
<evidence type="ECO:0000313" key="2">
    <source>
        <dbReference type="EMBL" id="PIR88899.1"/>
    </source>
</evidence>
<accession>A0A2H0UR48</accession>
<protein>
    <submittedName>
        <fullName evidence="2">Uncharacterized protein</fullName>
    </submittedName>
</protein>
<dbReference type="Proteomes" id="UP000231157">
    <property type="component" value="Unassembled WGS sequence"/>
</dbReference>
<keyword evidence="1" id="KW-0472">Membrane</keyword>
<dbReference type="AlphaFoldDB" id="A0A2H0UR48"/>
<feature type="transmembrane region" description="Helical" evidence="1">
    <location>
        <begin position="315"/>
        <end position="336"/>
    </location>
</feature>
<feature type="transmembrane region" description="Helical" evidence="1">
    <location>
        <begin position="191"/>
        <end position="216"/>
    </location>
</feature>
<feature type="transmembrane region" description="Helical" evidence="1">
    <location>
        <begin position="342"/>
        <end position="360"/>
    </location>
</feature>
<feature type="transmembrane region" description="Helical" evidence="1">
    <location>
        <begin position="6"/>
        <end position="26"/>
    </location>
</feature>
<dbReference type="EMBL" id="PFAZ01000009">
    <property type="protein sequence ID" value="PIR88899.1"/>
    <property type="molecule type" value="Genomic_DNA"/>
</dbReference>
<proteinExistence type="predicted"/>
<reference evidence="3" key="1">
    <citation type="submission" date="2017-09" db="EMBL/GenBank/DDBJ databases">
        <title>Depth-based differentiation of microbial function through sediment-hosted aquifers and enrichment of novel symbionts in the deep terrestrial subsurface.</title>
        <authorList>
            <person name="Probst A.J."/>
            <person name="Ladd B."/>
            <person name="Jarett J.K."/>
            <person name="Geller-Mcgrath D.E."/>
            <person name="Sieber C.M.K."/>
            <person name="Emerson J.B."/>
            <person name="Anantharaman K."/>
            <person name="Thomas B.C."/>
            <person name="Malmstrom R."/>
            <person name="Stieglmeier M."/>
            <person name="Klingl A."/>
            <person name="Woyke T."/>
            <person name="Ryan C.M."/>
            <person name="Banfield J.F."/>
        </authorList>
    </citation>
    <scope>NUCLEOTIDE SEQUENCE [LARGE SCALE GENOMIC DNA]</scope>
</reference>